<keyword evidence="1" id="KW-0812">Transmembrane</keyword>
<comment type="caution">
    <text evidence="2">The sequence shown here is derived from an EMBL/GenBank/DDBJ whole genome shotgun (WGS) entry which is preliminary data.</text>
</comment>
<reference evidence="2 3" key="1">
    <citation type="journal article" date="2016" name="Nat. Commun.">
        <title>Thousands of microbial genomes shed light on interconnected biogeochemical processes in an aquifer system.</title>
        <authorList>
            <person name="Anantharaman K."/>
            <person name="Brown C.T."/>
            <person name="Hug L.A."/>
            <person name="Sharon I."/>
            <person name="Castelle C.J."/>
            <person name="Probst A.J."/>
            <person name="Thomas B.C."/>
            <person name="Singh A."/>
            <person name="Wilkins M.J."/>
            <person name="Karaoz U."/>
            <person name="Brodie E.L."/>
            <person name="Williams K.H."/>
            <person name="Hubbard S.S."/>
            <person name="Banfield J.F."/>
        </authorList>
    </citation>
    <scope>NUCLEOTIDE SEQUENCE [LARGE SCALE GENOMIC DNA]</scope>
</reference>
<feature type="transmembrane region" description="Helical" evidence="1">
    <location>
        <begin position="128"/>
        <end position="147"/>
    </location>
</feature>
<evidence type="ECO:0000313" key="2">
    <source>
        <dbReference type="EMBL" id="OGI68066.1"/>
    </source>
</evidence>
<keyword evidence="1" id="KW-0472">Membrane</keyword>
<evidence type="ECO:0000313" key="3">
    <source>
        <dbReference type="Proteomes" id="UP000178235"/>
    </source>
</evidence>
<evidence type="ECO:0000256" key="1">
    <source>
        <dbReference type="SAM" id="Phobius"/>
    </source>
</evidence>
<dbReference type="Proteomes" id="UP000178235">
    <property type="component" value="Unassembled WGS sequence"/>
</dbReference>
<dbReference type="EMBL" id="MFTS01000005">
    <property type="protein sequence ID" value="OGI68066.1"/>
    <property type="molecule type" value="Genomic_DNA"/>
</dbReference>
<name>A0A1F6VES6_9BACT</name>
<dbReference type="AlphaFoldDB" id="A0A1F6VES6"/>
<organism evidence="2 3">
    <name type="scientific">Candidatus Nomurabacteria bacterium RIFCSPHIGHO2_01_FULL_42_15</name>
    <dbReference type="NCBI Taxonomy" id="1801742"/>
    <lineage>
        <taxon>Bacteria</taxon>
        <taxon>Candidatus Nomuraibacteriota</taxon>
    </lineage>
</organism>
<gene>
    <name evidence="2" type="ORF">A2738_02655</name>
</gene>
<evidence type="ECO:0008006" key="4">
    <source>
        <dbReference type="Google" id="ProtNLM"/>
    </source>
</evidence>
<accession>A0A1F6VES6</accession>
<proteinExistence type="predicted"/>
<feature type="transmembrane region" description="Helical" evidence="1">
    <location>
        <begin position="102"/>
        <end position="122"/>
    </location>
</feature>
<protein>
    <recommendedName>
        <fullName evidence="4">SMODS and SLOG-associating 2TM effector domain-containing protein</fullName>
    </recommendedName>
</protein>
<sequence length="182" mass="21594">MKEQSSLAEERAEIYLRLEQYSDIFSDFDMRPFGRRALSIDFLEELKRAATDADQGGIELMLHIPEKDRNESEEEVIKERLAVHFKKHFHLLSAEKHRVLKLGRSMVIMGIIFMVAATFIVFKDPSESLFLSFLVVFLEPAAWFLLWEGMDQIIFNSKNMNRDLNFYRKMFNSHKHIYFKSY</sequence>
<keyword evidence="1" id="KW-1133">Transmembrane helix</keyword>